<gene>
    <name evidence="2" type="ORF">UY16_C0015G0012</name>
</gene>
<feature type="transmembrane region" description="Helical" evidence="1">
    <location>
        <begin position="252"/>
        <end position="273"/>
    </location>
</feature>
<sequence length="277" mass="31364">MNIIRLVKLSLRRWDRKFTVSKRQQFVVTTILLTAGLILTQLVPADFRYPMVGGLSIAAFLLTAFCLREDLRGIEWVTLLTIPTMFTAAIALFYFLLPVRWLTRLPVAALYAVGMYALLLTENIYNVAAERTIALLRAAHSVGFLLTLATYFFLVQTVLAFRLSAPFAMLVVGGISFPLFLQSLWAMELSDRPSRGVWELTIALTVCVMELVWAISFLPIKTTLAALFFTTCFYSFAGMAQQYLVEKLYKKTVVEFFFVCAVVLVLILITTHWRGNL</sequence>
<feature type="transmembrane region" description="Helical" evidence="1">
    <location>
        <begin position="74"/>
        <end position="95"/>
    </location>
</feature>
<feature type="transmembrane region" description="Helical" evidence="1">
    <location>
        <begin position="49"/>
        <end position="67"/>
    </location>
</feature>
<feature type="transmembrane region" description="Helical" evidence="1">
    <location>
        <begin position="101"/>
        <end position="121"/>
    </location>
</feature>
<feature type="transmembrane region" description="Helical" evidence="1">
    <location>
        <begin position="26"/>
        <end position="43"/>
    </location>
</feature>
<evidence type="ECO:0000256" key="1">
    <source>
        <dbReference type="SAM" id="Phobius"/>
    </source>
</evidence>
<keyword evidence="1" id="KW-0472">Membrane</keyword>
<feature type="transmembrane region" description="Helical" evidence="1">
    <location>
        <begin position="197"/>
        <end position="218"/>
    </location>
</feature>
<evidence type="ECO:0000313" key="2">
    <source>
        <dbReference type="EMBL" id="KKU87974.1"/>
    </source>
</evidence>
<proteinExistence type="predicted"/>
<dbReference type="InterPro" id="IPR043715">
    <property type="entry name" value="DUF5656"/>
</dbReference>
<dbReference type="EMBL" id="LCOY01000015">
    <property type="protein sequence ID" value="KKU87974.1"/>
    <property type="molecule type" value="Genomic_DNA"/>
</dbReference>
<dbReference type="Proteomes" id="UP000034739">
    <property type="component" value="Unassembled WGS sequence"/>
</dbReference>
<accession>A0A0G1U1N4</accession>
<dbReference type="Pfam" id="PF18900">
    <property type="entry name" value="DUF5656"/>
    <property type="match status" value="1"/>
</dbReference>
<evidence type="ECO:0000313" key="3">
    <source>
        <dbReference type="Proteomes" id="UP000034739"/>
    </source>
</evidence>
<feature type="transmembrane region" description="Helical" evidence="1">
    <location>
        <begin position="167"/>
        <end position="185"/>
    </location>
</feature>
<comment type="caution">
    <text evidence="2">The sequence shown here is derived from an EMBL/GenBank/DDBJ whole genome shotgun (WGS) entry which is preliminary data.</text>
</comment>
<keyword evidence="1" id="KW-0812">Transmembrane</keyword>
<organism evidence="2 3">
    <name type="scientific">Candidatus Gottesmanbacteria bacterium GW2011_GWA2_47_9</name>
    <dbReference type="NCBI Taxonomy" id="1618445"/>
    <lineage>
        <taxon>Bacteria</taxon>
        <taxon>Candidatus Gottesmaniibacteriota</taxon>
    </lineage>
</organism>
<reference evidence="2 3" key="1">
    <citation type="journal article" date="2015" name="Nature">
        <title>rRNA introns, odd ribosomes, and small enigmatic genomes across a large radiation of phyla.</title>
        <authorList>
            <person name="Brown C.T."/>
            <person name="Hug L.A."/>
            <person name="Thomas B.C."/>
            <person name="Sharon I."/>
            <person name="Castelle C.J."/>
            <person name="Singh A."/>
            <person name="Wilkins M.J."/>
            <person name="Williams K.H."/>
            <person name="Banfield J.F."/>
        </authorList>
    </citation>
    <scope>NUCLEOTIDE SEQUENCE [LARGE SCALE GENOMIC DNA]</scope>
</reference>
<feature type="transmembrane region" description="Helical" evidence="1">
    <location>
        <begin position="142"/>
        <end position="161"/>
    </location>
</feature>
<dbReference type="AlphaFoldDB" id="A0A0G1U1N4"/>
<keyword evidence="1" id="KW-1133">Transmembrane helix</keyword>
<protein>
    <submittedName>
        <fullName evidence="2">Uncharacterized protein</fullName>
    </submittedName>
</protein>
<feature type="transmembrane region" description="Helical" evidence="1">
    <location>
        <begin position="224"/>
        <end position="245"/>
    </location>
</feature>
<name>A0A0G1U1N4_9BACT</name>